<evidence type="ECO:0000313" key="2">
    <source>
        <dbReference type="Proteomes" id="UP000520814"/>
    </source>
</evidence>
<name>A0A7W9SU75_ARMRO</name>
<evidence type="ECO:0000313" key="1">
    <source>
        <dbReference type="EMBL" id="MBB6052895.1"/>
    </source>
</evidence>
<dbReference type="AlphaFoldDB" id="A0A7W9SU75"/>
<gene>
    <name evidence="1" type="ORF">HNQ39_004716</name>
</gene>
<dbReference type="Gene3D" id="3.40.50.1820">
    <property type="entry name" value="alpha/beta hydrolase"/>
    <property type="match status" value="1"/>
</dbReference>
<dbReference type="RefSeq" id="WP_184202624.1">
    <property type="nucleotide sequence ID" value="NZ_JACHGW010000004.1"/>
</dbReference>
<dbReference type="InterPro" id="IPR029058">
    <property type="entry name" value="AB_hydrolase_fold"/>
</dbReference>
<proteinExistence type="predicted"/>
<sequence length="270" mass="29606">MIGQELPDLSTVPADLTLPALTEEQPKAGRRVRHSLPEYAGTQVYHVLYLPTDWKPGKKYPVIVEYAGNGGYSNRYGDVSHGVPEGSRLGYGASAGQGFLWLCLPYIDVGRTRICTQWWGDISATLEYCKAAIRMVCDQYGGDSSAVILAGFSRGAIACGYLGLHNDETASLWRAFIAYSHYDGVKSWPYPHSDVASAVTRLKRLKGRPSFICDGSTEATRAYIAASGVHAPFTFQGVPFRNHNDAWVLRETPARVALRTWLGATLATKK</sequence>
<protein>
    <submittedName>
        <fullName evidence="1">Uncharacterized protein</fullName>
    </submittedName>
</protein>
<dbReference type="EMBL" id="JACHGW010000004">
    <property type="protein sequence ID" value="MBB6052895.1"/>
    <property type="molecule type" value="Genomic_DNA"/>
</dbReference>
<reference evidence="1 2" key="1">
    <citation type="submission" date="2020-08" db="EMBL/GenBank/DDBJ databases">
        <title>Genomic Encyclopedia of Type Strains, Phase IV (KMG-IV): sequencing the most valuable type-strain genomes for metagenomic binning, comparative biology and taxonomic classification.</title>
        <authorList>
            <person name="Goeker M."/>
        </authorList>
    </citation>
    <scope>NUCLEOTIDE SEQUENCE [LARGE SCALE GENOMIC DNA]</scope>
    <source>
        <strain evidence="1 2">DSM 23562</strain>
    </source>
</reference>
<comment type="caution">
    <text evidence="1">The sequence shown here is derived from an EMBL/GenBank/DDBJ whole genome shotgun (WGS) entry which is preliminary data.</text>
</comment>
<accession>A0A7W9SU75</accession>
<dbReference type="Proteomes" id="UP000520814">
    <property type="component" value="Unassembled WGS sequence"/>
</dbReference>
<organism evidence="1 2">
    <name type="scientific">Armatimonas rosea</name>
    <dbReference type="NCBI Taxonomy" id="685828"/>
    <lineage>
        <taxon>Bacteria</taxon>
        <taxon>Bacillati</taxon>
        <taxon>Armatimonadota</taxon>
        <taxon>Armatimonadia</taxon>
        <taxon>Armatimonadales</taxon>
        <taxon>Armatimonadaceae</taxon>
        <taxon>Armatimonas</taxon>
    </lineage>
</organism>
<keyword evidence="2" id="KW-1185">Reference proteome</keyword>
<dbReference type="SUPFAM" id="SSF53474">
    <property type="entry name" value="alpha/beta-Hydrolases"/>
    <property type="match status" value="1"/>
</dbReference>